<feature type="region of interest" description="Disordered" evidence="6">
    <location>
        <begin position="225"/>
        <end position="252"/>
    </location>
</feature>
<evidence type="ECO:0000256" key="6">
    <source>
        <dbReference type="SAM" id="MobiDB-lite"/>
    </source>
</evidence>
<accession>A0A8T2IH56</accession>
<keyword evidence="3" id="KW-0862">Zinc</keyword>
<keyword evidence="4 5" id="KW-0238">DNA-binding</keyword>
<dbReference type="Pfam" id="PF05485">
    <property type="entry name" value="THAP"/>
    <property type="match status" value="1"/>
</dbReference>
<proteinExistence type="predicted"/>
<evidence type="ECO:0000313" key="8">
    <source>
        <dbReference type="EMBL" id="KAG8431193.1"/>
    </source>
</evidence>
<dbReference type="InterPro" id="IPR037660">
    <property type="entry name" value="CCDC51"/>
</dbReference>
<feature type="compositionally biased region" description="Basic and acidic residues" evidence="6">
    <location>
        <begin position="280"/>
        <end position="289"/>
    </location>
</feature>
<sequence length="772" mass="86574">MPICVVKACPHKSGQKHIYPDVVLHPFPNDLSRIKIWLQQTGDHYRDLEEFAQRVLKGVKTSAYRMCSKHFTPDMYMMKCTLRVLKPTAIPTVFPQSTLRSSALHQIHVQPPSKRQRIDDEVLPLPRSMVAESAGCISSGTSAEAHTGSSSMIVRIISRLAHKETQYDPRIVSRNVSVNTDRRLISKNMATDTDDLYKMVDKQTQTVDDPMEEEFRRAHLDHGYPVHFSMPERPRTSQKEVPGNPADNPVRPIAGTITRCEQVTGRSSYYPMEPSATSSDNKDGDSVRTQKDPVLTNKYIIFEDCLLDLLGLVRCQHHINPPCTEPIVHVNKSTEGAMLAIELTCRGGHKALKWTSCPTTSTVAVVNIMISSAILLSGSSFMNVNEMTKILSLASISEAMHFQYQHSYLFPSIDYHWEKEQEFLRSEIHGKPVVLTGDGQTDSLGPSTKACVYSMMDVMTKKIVTYDVEQGSEKTSSLAMEKIAFQKCLRNLLSNNVDVKIVATNRNSRLKRLMASQYPEIKHEIDVRHLVKSISKQLMAASRKSKCPDIAYWIDTITNHLCWCARSCKGDKDVIVAKWKSILFHIANKHNFKCLKRYTRCKHQELPWSDQLHTPWIQSSHKAHDVLCKIICDAALLKDIARIGYSSHTGGLENFRSKYKSVCLSMGMDGLHARTKLAILSHNLNVHRDQPVGICGSAVTGGVGKANNKTVFTNYRKQWVEKATDGPDIDGPVLDIIRDAISIMSGDLHHTWISSTVPMAGIPPTPRIASAP</sequence>
<dbReference type="GO" id="GO:0008270">
    <property type="term" value="F:zinc ion binding"/>
    <property type="evidence" value="ECO:0007669"/>
    <property type="project" value="UniProtKB-KW"/>
</dbReference>
<name>A0A8T2IH56_9PIPI</name>
<dbReference type="PROSITE" id="PS50950">
    <property type="entry name" value="ZF_THAP"/>
    <property type="match status" value="1"/>
</dbReference>
<protein>
    <recommendedName>
        <fullName evidence="7">THAP-type domain-containing protein</fullName>
    </recommendedName>
</protein>
<dbReference type="EMBL" id="JAACNH010000308">
    <property type="protein sequence ID" value="KAG8431193.1"/>
    <property type="molecule type" value="Genomic_DNA"/>
</dbReference>
<dbReference type="OrthoDB" id="6126851at2759"/>
<dbReference type="PANTHER" id="PTHR28624:SF1">
    <property type="entry name" value="MITOCHONDRIAL POTASSIUM CHANNEL"/>
    <property type="match status" value="1"/>
</dbReference>
<keyword evidence="2 5" id="KW-0863">Zinc-finger</keyword>
<evidence type="ECO:0000256" key="2">
    <source>
        <dbReference type="ARBA" id="ARBA00022771"/>
    </source>
</evidence>
<dbReference type="SMART" id="SM00692">
    <property type="entry name" value="DM3"/>
    <property type="match status" value="1"/>
</dbReference>
<evidence type="ECO:0000313" key="9">
    <source>
        <dbReference type="Proteomes" id="UP000812440"/>
    </source>
</evidence>
<comment type="caution">
    <text evidence="8">The sequence shown here is derived from an EMBL/GenBank/DDBJ whole genome shotgun (WGS) entry which is preliminary data.</text>
</comment>
<evidence type="ECO:0000256" key="4">
    <source>
        <dbReference type="ARBA" id="ARBA00023125"/>
    </source>
</evidence>
<feature type="compositionally biased region" description="Basic and acidic residues" evidence="6">
    <location>
        <begin position="225"/>
        <end position="238"/>
    </location>
</feature>
<dbReference type="AlphaFoldDB" id="A0A8T2IH56"/>
<evidence type="ECO:0000256" key="1">
    <source>
        <dbReference type="ARBA" id="ARBA00022723"/>
    </source>
</evidence>
<dbReference type="SMART" id="SM00980">
    <property type="entry name" value="THAP"/>
    <property type="match status" value="1"/>
</dbReference>
<dbReference type="PANTHER" id="PTHR28624">
    <property type="entry name" value="COILED-COIL DOMAIN-CONTAINING PROTEIN 51"/>
    <property type="match status" value="1"/>
</dbReference>
<keyword evidence="9" id="KW-1185">Reference proteome</keyword>
<organism evidence="8 9">
    <name type="scientific">Hymenochirus boettgeri</name>
    <name type="common">Congo dwarf clawed frog</name>
    <dbReference type="NCBI Taxonomy" id="247094"/>
    <lineage>
        <taxon>Eukaryota</taxon>
        <taxon>Metazoa</taxon>
        <taxon>Chordata</taxon>
        <taxon>Craniata</taxon>
        <taxon>Vertebrata</taxon>
        <taxon>Euteleostomi</taxon>
        <taxon>Amphibia</taxon>
        <taxon>Batrachia</taxon>
        <taxon>Anura</taxon>
        <taxon>Pipoidea</taxon>
        <taxon>Pipidae</taxon>
        <taxon>Pipinae</taxon>
        <taxon>Hymenochirus</taxon>
    </lineage>
</organism>
<evidence type="ECO:0000256" key="5">
    <source>
        <dbReference type="PROSITE-ProRule" id="PRU00309"/>
    </source>
</evidence>
<evidence type="ECO:0000259" key="7">
    <source>
        <dbReference type="PROSITE" id="PS50950"/>
    </source>
</evidence>
<dbReference type="GO" id="GO:0003677">
    <property type="term" value="F:DNA binding"/>
    <property type="evidence" value="ECO:0007669"/>
    <property type="project" value="UniProtKB-UniRule"/>
</dbReference>
<feature type="region of interest" description="Disordered" evidence="6">
    <location>
        <begin position="265"/>
        <end position="289"/>
    </location>
</feature>
<reference evidence="8" key="1">
    <citation type="thesis" date="2020" institute="ProQuest LLC" country="789 East Eisenhower Parkway, Ann Arbor, MI, USA">
        <title>Comparative Genomics and Chromosome Evolution.</title>
        <authorList>
            <person name="Mudd A.B."/>
        </authorList>
    </citation>
    <scope>NUCLEOTIDE SEQUENCE</scope>
    <source>
        <strain evidence="8">Female2</strain>
        <tissue evidence="8">Blood</tissue>
    </source>
</reference>
<dbReference type="SUPFAM" id="SSF57716">
    <property type="entry name" value="Glucocorticoid receptor-like (DNA-binding domain)"/>
    <property type="match status" value="1"/>
</dbReference>
<feature type="domain" description="THAP-type" evidence="7">
    <location>
        <begin position="1"/>
        <end position="94"/>
    </location>
</feature>
<gene>
    <name evidence="8" type="ORF">GDO86_019268</name>
</gene>
<keyword evidence="1" id="KW-0479">Metal-binding</keyword>
<dbReference type="InterPro" id="IPR006612">
    <property type="entry name" value="THAP_Znf"/>
</dbReference>
<evidence type="ECO:0000256" key="3">
    <source>
        <dbReference type="ARBA" id="ARBA00022833"/>
    </source>
</evidence>
<dbReference type="Proteomes" id="UP000812440">
    <property type="component" value="Unassembled WGS sequence"/>
</dbReference>